<gene>
    <name evidence="1" type="ORF">FME95_09185</name>
</gene>
<dbReference type="SUPFAM" id="SSF56529">
    <property type="entry name" value="FAH"/>
    <property type="match status" value="1"/>
</dbReference>
<keyword evidence="2" id="KW-1185">Reference proteome</keyword>
<name>A0A5C8Z9Q9_9GAMM</name>
<accession>A0A5C8Z9Q9</accession>
<dbReference type="InterPro" id="IPR050772">
    <property type="entry name" value="Hydratase-Decarb/MhpD_sf"/>
</dbReference>
<dbReference type="GO" id="GO:0005737">
    <property type="term" value="C:cytoplasm"/>
    <property type="evidence" value="ECO:0007669"/>
    <property type="project" value="TreeGrafter"/>
</dbReference>
<dbReference type="GO" id="GO:0008684">
    <property type="term" value="F:2-oxopent-4-enoate hydratase activity"/>
    <property type="evidence" value="ECO:0007669"/>
    <property type="project" value="TreeGrafter"/>
</dbReference>
<dbReference type="OrthoDB" id="9792137at2"/>
<sequence>MSASTPMTADQISQLSNTIFSARRDNTILDVYPGQPPATLEEAYAVQDLSIKANPDVITGWKIGMVPPEFREQLGAERIMGPAYKSVTHFVGRSHSDDECLQLPVFKGGFIAVEAELVIEIAEDIAPGSVNTADGVEHLVKAVYAGIEIASSPIVDLNDYGPTAIVSDFGNQQGMIIGEKIEDWQSVVPTMEAKTVINGEVISAKPANNVLNGQMSAFAYVIDCAAKRGITLPAGSFILSGATTGVHETVVGAKSTVSFGDMKLNIELVAI</sequence>
<proteinExistence type="predicted"/>
<dbReference type="AlphaFoldDB" id="A0A5C8Z9Q9"/>
<comment type="caution">
    <text evidence="1">The sequence shown here is derived from an EMBL/GenBank/DDBJ whole genome shotgun (WGS) entry which is preliminary data.</text>
</comment>
<evidence type="ECO:0008006" key="3">
    <source>
        <dbReference type="Google" id="ProtNLM"/>
    </source>
</evidence>
<dbReference type="InterPro" id="IPR036663">
    <property type="entry name" value="Fumarylacetoacetase_C_sf"/>
</dbReference>
<dbReference type="PANTHER" id="PTHR30143">
    <property type="entry name" value="ACID HYDRATASE"/>
    <property type="match status" value="1"/>
</dbReference>
<dbReference type="Proteomes" id="UP000321764">
    <property type="component" value="Unassembled WGS sequence"/>
</dbReference>
<reference evidence="1 2" key="1">
    <citation type="submission" date="2019-07" db="EMBL/GenBank/DDBJ databases">
        <title>Reinekea sp. strain SSH23 genome sequencing and assembly.</title>
        <authorList>
            <person name="Kim I."/>
        </authorList>
    </citation>
    <scope>NUCLEOTIDE SEQUENCE [LARGE SCALE GENOMIC DNA]</scope>
    <source>
        <strain evidence="1 2">SSH23</strain>
    </source>
</reference>
<dbReference type="Gene3D" id="3.90.850.10">
    <property type="entry name" value="Fumarylacetoacetase-like, C-terminal domain"/>
    <property type="match status" value="1"/>
</dbReference>
<protein>
    <recommendedName>
        <fullName evidence="3">2-keto-4-pentenoate hydratase</fullName>
    </recommendedName>
</protein>
<dbReference type="PANTHER" id="PTHR30143:SF0">
    <property type="entry name" value="2-KETO-4-PENTENOATE HYDRATASE"/>
    <property type="match status" value="1"/>
</dbReference>
<organism evidence="1 2">
    <name type="scientific">Reinekea thalattae</name>
    <dbReference type="NCBI Taxonomy" id="2593301"/>
    <lineage>
        <taxon>Bacteria</taxon>
        <taxon>Pseudomonadati</taxon>
        <taxon>Pseudomonadota</taxon>
        <taxon>Gammaproteobacteria</taxon>
        <taxon>Oceanospirillales</taxon>
        <taxon>Saccharospirillaceae</taxon>
        <taxon>Reinekea</taxon>
    </lineage>
</organism>
<dbReference type="RefSeq" id="WP_147714091.1">
    <property type="nucleotide sequence ID" value="NZ_VKAD01000001.1"/>
</dbReference>
<evidence type="ECO:0000313" key="1">
    <source>
        <dbReference type="EMBL" id="TXR54692.1"/>
    </source>
</evidence>
<evidence type="ECO:0000313" key="2">
    <source>
        <dbReference type="Proteomes" id="UP000321764"/>
    </source>
</evidence>
<dbReference type="EMBL" id="VKAD01000001">
    <property type="protein sequence ID" value="TXR54692.1"/>
    <property type="molecule type" value="Genomic_DNA"/>
</dbReference>